<protein>
    <submittedName>
        <fullName evidence="1">Uncharacterized protein</fullName>
    </submittedName>
</protein>
<dbReference type="Proteomes" id="UP001234297">
    <property type="component" value="Chromosome 11"/>
</dbReference>
<comment type="caution">
    <text evidence="1">The sequence shown here is derived from an EMBL/GenBank/DDBJ whole genome shotgun (WGS) entry which is preliminary data.</text>
</comment>
<gene>
    <name evidence="1" type="ORF">MRB53_034062</name>
</gene>
<organism evidence="1 2">
    <name type="scientific">Persea americana</name>
    <name type="common">Avocado</name>
    <dbReference type="NCBI Taxonomy" id="3435"/>
    <lineage>
        <taxon>Eukaryota</taxon>
        <taxon>Viridiplantae</taxon>
        <taxon>Streptophyta</taxon>
        <taxon>Embryophyta</taxon>
        <taxon>Tracheophyta</taxon>
        <taxon>Spermatophyta</taxon>
        <taxon>Magnoliopsida</taxon>
        <taxon>Magnoliidae</taxon>
        <taxon>Laurales</taxon>
        <taxon>Lauraceae</taxon>
        <taxon>Persea</taxon>
    </lineage>
</organism>
<evidence type="ECO:0000313" key="1">
    <source>
        <dbReference type="EMBL" id="KAJ8625532.1"/>
    </source>
</evidence>
<accession>A0ACC2KXH3</accession>
<evidence type="ECO:0000313" key="2">
    <source>
        <dbReference type="Proteomes" id="UP001234297"/>
    </source>
</evidence>
<dbReference type="EMBL" id="CM056819">
    <property type="protein sequence ID" value="KAJ8625532.1"/>
    <property type="molecule type" value="Genomic_DNA"/>
</dbReference>
<name>A0ACC2KXH3_PERAE</name>
<sequence>MVMERSEKALVPEWLKVVNGGTSGGGGNTTSHLSASSSQSDDHVVALPTRSRLSIGLSDHDTPHSAFADRTSSSNFRRSSSSNGAMIREKDPSGRSRPYSSFGRSHHERDWERDHDFWSGDHDIYDSLTLTNRTKKDTLRRSQSLISGKQGGVRRVGNDTSNGLLVGGHIMDNIQKAAFERAFPSLGAEEKQVVPDISRASSPGLSPASQNLPIGAAVRGGECWTSALAQLPVTVGGSGILPSAQQTAPTSSAYVAPSATTGLNMAETLAQTPARTRTTPQLSVETQRREELAIKQSRQLIPMTPSMPKTSVPNSSEKLKLKSVRSSELSNVTKAGQQPSSSQLVNHAVHGTIRSDVSRPSKAGKLTVLKATHEKNDASAAKDAPSPTNASRVLPGVVQLAAFAPSRSSINPKLATDSKAAAISVTKNSMDRRPSQSRNRIDFFNSLRQKTSGNHSAAVPDSIPSVSSSSVLEKSDDQTTIIAAAVSEDAPESGPDLEWSPRNGSDASGIGDACEDPNIDSSSYAVLFPKEEEVAFLRSMGWDENAEDDPLTEEEINAFYESLKLRPSKLPQGEQQSKLVLIESHVGSMGDASSILSSSDSEAEA</sequence>
<reference evidence="1 2" key="1">
    <citation type="journal article" date="2022" name="Hortic Res">
        <title>A haplotype resolved chromosomal level avocado genome allows analysis of novel avocado genes.</title>
        <authorList>
            <person name="Nath O."/>
            <person name="Fletcher S.J."/>
            <person name="Hayward A."/>
            <person name="Shaw L.M."/>
            <person name="Masouleh A.K."/>
            <person name="Furtado A."/>
            <person name="Henry R.J."/>
            <person name="Mitter N."/>
        </authorList>
    </citation>
    <scope>NUCLEOTIDE SEQUENCE [LARGE SCALE GENOMIC DNA]</scope>
    <source>
        <strain evidence="2">cv. Hass</strain>
    </source>
</reference>
<keyword evidence="2" id="KW-1185">Reference proteome</keyword>
<proteinExistence type="predicted"/>